<protein>
    <submittedName>
        <fullName evidence="1">Uncharacterized protein</fullName>
    </submittedName>
</protein>
<name>A0AAV2ERC3_9ROSI</name>
<dbReference type="EMBL" id="OZ034818">
    <property type="protein sequence ID" value="CAL1388489.1"/>
    <property type="molecule type" value="Genomic_DNA"/>
</dbReference>
<dbReference type="Proteomes" id="UP001497516">
    <property type="component" value="Chromosome 5"/>
</dbReference>
<proteinExistence type="predicted"/>
<gene>
    <name evidence="1" type="ORF">LTRI10_LOCUS29417</name>
</gene>
<evidence type="ECO:0000313" key="1">
    <source>
        <dbReference type="EMBL" id="CAL1388489.1"/>
    </source>
</evidence>
<organism evidence="1 2">
    <name type="scientific">Linum trigynum</name>
    <dbReference type="NCBI Taxonomy" id="586398"/>
    <lineage>
        <taxon>Eukaryota</taxon>
        <taxon>Viridiplantae</taxon>
        <taxon>Streptophyta</taxon>
        <taxon>Embryophyta</taxon>
        <taxon>Tracheophyta</taxon>
        <taxon>Spermatophyta</taxon>
        <taxon>Magnoliopsida</taxon>
        <taxon>eudicotyledons</taxon>
        <taxon>Gunneridae</taxon>
        <taxon>Pentapetalae</taxon>
        <taxon>rosids</taxon>
        <taxon>fabids</taxon>
        <taxon>Malpighiales</taxon>
        <taxon>Linaceae</taxon>
        <taxon>Linum</taxon>
    </lineage>
</organism>
<keyword evidence="2" id="KW-1185">Reference proteome</keyword>
<sequence>MADSWDELVDENDPNQIGHDEVSLATDNIGVASVAPDIYHVYDSDDAMTSDDENHEARVNLHAYGEGRKRKLATRVVAGGEEVDRIEEFEEDDSDNGEDEGVLLTAVGKDGNNQMFPIA</sequence>
<accession>A0AAV2ERC3</accession>
<reference evidence="1 2" key="1">
    <citation type="submission" date="2024-04" db="EMBL/GenBank/DDBJ databases">
        <authorList>
            <person name="Fracassetti M."/>
        </authorList>
    </citation>
    <scope>NUCLEOTIDE SEQUENCE [LARGE SCALE GENOMIC DNA]</scope>
</reference>
<dbReference type="AlphaFoldDB" id="A0AAV2ERC3"/>
<evidence type="ECO:0000313" key="2">
    <source>
        <dbReference type="Proteomes" id="UP001497516"/>
    </source>
</evidence>